<dbReference type="Proteomes" id="UP000275078">
    <property type="component" value="Unassembled WGS sequence"/>
</dbReference>
<evidence type="ECO:0000313" key="6">
    <source>
        <dbReference type="EMBL" id="RPA86223.1"/>
    </source>
</evidence>
<dbReference type="EMBL" id="ML119650">
    <property type="protein sequence ID" value="RPA86223.1"/>
    <property type="molecule type" value="Genomic_DNA"/>
</dbReference>
<accession>A0A3N4IJA1</accession>
<dbReference type="AlphaFoldDB" id="A0A3N4IJA1"/>
<dbReference type="InterPro" id="IPR000114">
    <property type="entry name" value="Ribosomal_uL16_bact-type"/>
</dbReference>
<protein>
    <submittedName>
        <fullName evidence="6">Putative mitochondrial large ribosomal subunit protein L16</fullName>
    </submittedName>
</protein>
<dbReference type="InterPro" id="IPR047873">
    <property type="entry name" value="Ribosomal_uL16"/>
</dbReference>
<dbReference type="OrthoDB" id="268521at2759"/>
<dbReference type="InterPro" id="IPR016180">
    <property type="entry name" value="Ribosomal_uL16_dom"/>
</dbReference>
<dbReference type="Gene3D" id="3.90.1170.10">
    <property type="entry name" value="Ribosomal protein L10e/L16"/>
    <property type="match status" value="1"/>
</dbReference>
<evidence type="ECO:0000256" key="2">
    <source>
        <dbReference type="ARBA" id="ARBA00022980"/>
    </source>
</evidence>
<sequence length="248" mass="27404">MSFSRLAPRPFSIGRVASALGFEPRPAISLLRPTVAAPTQSRGFHASSPSANWLTPKSGIAPKTRKGRAAVRTGGSVRGTTIVWGDYGMRLTDHGRRISANQFKNGEETIRRKLRGMNYRLYMRVACNIPVFTKGNESRMGTGKGSMDYWASRVPVSRIIFELKGEIHEKVAREAFRLAAQKMPGTYEFVKKDDPPVMGITKLTPDVVEKLAARKQRFPMQKCLDAFQPPAGSPVITDVKQVKALATN</sequence>
<dbReference type="STRING" id="1160509.A0A3N4IJA1"/>
<comment type="similarity">
    <text evidence="1 4">Belongs to the universal ribosomal protein uL16 family.</text>
</comment>
<evidence type="ECO:0000313" key="7">
    <source>
        <dbReference type="Proteomes" id="UP000275078"/>
    </source>
</evidence>
<feature type="region of interest" description="Disordered" evidence="5">
    <location>
        <begin position="40"/>
        <end position="72"/>
    </location>
</feature>
<keyword evidence="3 4" id="KW-0687">Ribonucleoprotein</keyword>
<dbReference type="NCBIfam" id="TIGR01164">
    <property type="entry name" value="rplP_bact"/>
    <property type="match status" value="1"/>
</dbReference>
<keyword evidence="7" id="KW-1185">Reference proteome</keyword>
<feature type="compositionally biased region" description="Polar residues" evidence="5">
    <location>
        <begin position="40"/>
        <end position="55"/>
    </location>
</feature>
<reference evidence="6 7" key="1">
    <citation type="journal article" date="2018" name="Nat. Ecol. Evol.">
        <title>Pezizomycetes genomes reveal the molecular basis of ectomycorrhizal truffle lifestyle.</title>
        <authorList>
            <person name="Murat C."/>
            <person name="Payen T."/>
            <person name="Noel B."/>
            <person name="Kuo A."/>
            <person name="Morin E."/>
            <person name="Chen J."/>
            <person name="Kohler A."/>
            <person name="Krizsan K."/>
            <person name="Balestrini R."/>
            <person name="Da Silva C."/>
            <person name="Montanini B."/>
            <person name="Hainaut M."/>
            <person name="Levati E."/>
            <person name="Barry K.W."/>
            <person name="Belfiori B."/>
            <person name="Cichocki N."/>
            <person name="Clum A."/>
            <person name="Dockter R.B."/>
            <person name="Fauchery L."/>
            <person name="Guy J."/>
            <person name="Iotti M."/>
            <person name="Le Tacon F."/>
            <person name="Lindquist E.A."/>
            <person name="Lipzen A."/>
            <person name="Malagnac F."/>
            <person name="Mello A."/>
            <person name="Molinier V."/>
            <person name="Miyauchi S."/>
            <person name="Poulain J."/>
            <person name="Riccioni C."/>
            <person name="Rubini A."/>
            <person name="Sitrit Y."/>
            <person name="Splivallo R."/>
            <person name="Traeger S."/>
            <person name="Wang M."/>
            <person name="Zifcakova L."/>
            <person name="Wipf D."/>
            <person name="Zambonelli A."/>
            <person name="Paolocci F."/>
            <person name="Nowrousian M."/>
            <person name="Ottonello S."/>
            <person name="Baldrian P."/>
            <person name="Spatafora J.W."/>
            <person name="Henrissat B."/>
            <person name="Nagy L.G."/>
            <person name="Aury J.M."/>
            <person name="Wincker P."/>
            <person name="Grigoriev I.V."/>
            <person name="Bonfante P."/>
            <person name="Martin F.M."/>
        </authorList>
    </citation>
    <scope>NUCLEOTIDE SEQUENCE [LARGE SCALE GENOMIC DNA]</scope>
    <source>
        <strain evidence="6 7">RN42</strain>
    </source>
</reference>
<dbReference type="PRINTS" id="PR00060">
    <property type="entry name" value="RIBOSOMALL16"/>
</dbReference>
<gene>
    <name evidence="6" type="ORF">BJ508DRAFT_234652</name>
</gene>
<dbReference type="InterPro" id="IPR020798">
    <property type="entry name" value="Ribosomal_uL16_CS"/>
</dbReference>
<evidence type="ECO:0000256" key="3">
    <source>
        <dbReference type="ARBA" id="ARBA00023274"/>
    </source>
</evidence>
<evidence type="ECO:0000256" key="4">
    <source>
        <dbReference type="RuleBase" id="RU004413"/>
    </source>
</evidence>
<dbReference type="PANTHER" id="PTHR12220">
    <property type="entry name" value="50S/60S RIBOSOMAL PROTEIN L16"/>
    <property type="match status" value="1"/>
</dbReference>
<dbReference type="Pfam" id="PF00252">
    <property type="entry name" value="Ribosomal_L16"/>
    <property type="match status" value="1"/>
</dbReference>
<proteinExistence type="inferred from homology"/>
<dbReference type="InterPro" id="IPR036920">
    <property type="entry name" value="Ribosomal_uL16_sf"/>
</dbReference>
<dbReference type="GO" id="GO:0005762">
    <property type="term" value="C:mitochondrial large ribosomal subunit"/>
    <property type="evidence" value="ECO:0007669"/>
    <property type="project" value="TreeGrafter"/>
</dbReference>
<dbReference type="PANTHER" id="PTHR12220:SF13">
    <property type="entry name" value="LARGE RIBOSOMAL SUBUNIT PROTEIN UL16M"/>
    <property type="match status" value="1"/>
</dbReference>
<dbReference type="GO" id="GO:0032543">
    <property type="term" value="P:mitochondrial translation"/>
    <property type="evidence" value="ECO:0007669"/>
    <property type="project" value="TreeGrafter"/>
</dbReference>
<dbReference type="CDD" id="cd01433">
    <property type="entry name" value="Ribosomal_L16_L10e"/>
    <property type="match status" value="1"/>
</dbReference>
<dbReference type="GO" id="GO:0003735">
    <property type="term" value="F:structural constituent of ribosome"/>
    <property type="evidence" value="ECO:0007669"/>
    <property type="project" value="InterPro"/>
</dbReference>
<evidence type="ECO:0000256" key="1">
    <source>
        <dbReference type="ARBA" id="ARBA00008931"/>
    </source>
</evidence>
<evidence type="ECO:0000256" key="5">
    <source>
        <dbReference type="SAM" id="MobiDB-lite"/>
    </source>
</evidence>
<dbReference type="SUPFAM" id="SSF54686">
    <property type="entry name" value="Ribosomal protein L16p/L10e"/>
    <property type="match status" value="1"/>
</dbReference>
<organism evidence="6 7">
    <name type="scientific">Ascobolus immersus RN42</name>
    <dbReference type="NCBI Taxonomy" id="1160509"/>
    <lineage>
        <taxon>Eukaryota</taxon>
        <taxon>Fungi</taxon>
        <taxon>Dikarya</taxon>
        <taxon>Ascomycota</taxon>
        <taxon>Pezizomycotina</taxon>
        <taxon>Pezizomycetes</taxon>
        <taxon>Pezizales</taxon>
        <taxon>Ascobolaceae</taxon>
        <taxon>Ascobolus</taxon>
    </lineage>
</organism>
<dbReference type="GO" id="GO:0019843">
    <property type="term" value="F:rRNA binding"/>
    <property type="evidence" value="ECO:0007669"/>
    <property type="project" value="InterPro"/>
</dbReference>
<dbReference type="PROSITE" id="PS00701">
    <property type="entry name" value="RIBOSOMAL_L16_2"/>
    <property type="match status" value="1"/>
</dbReference>
<keyword evidence="2 4" id="KW-0689">Ribosomal protein</keyword>
<name>A0A3N4IJA1_ASCIM</name>